<gene>
    <name evidence="1" type="ORF">ERS137959_03907</name>
</gene>
<dbReference type="Proteomes" id="UP000041601">
    <property type="component" value="Unassembled WGS sequence"/>
</dbReference>
<evidence type="ECO:0000313" key="2">
    <source>
        <dbReference type="Proteomes" id="UP000041601"/>
    </source>
</evidence>
<keyword evidence="2" id="KW-1185">Reference proteome</keyword>
<evidence type="ECO:0000313" key="1">
    <source>
        <dbReference type="EMBL" id="CNE48624.1"/>
    </source>
</evidence>
<protein>
    <recommendedName>
        <fullName evidence="3">Phage protein</fullName>
    </recommendedName>
</protein>
<evidence type="ECO:0008006" key="3">
    <source>
        <dbReference type="Google" id="ProtNLM"/>
    </source>
</evidence>
<accession>A0ABP1YEU8</accession>
<reference evidence="1 2" key="1">
    <citation type="submission" date="2015-03" db="EMBL/GenBank/DDBJ databases">
        <authorList>
            <consortium name="Pathogen Informatics"/>
            <person name="Murphy D."/>
        </authorList>
    </citation>
    <scope>NUCLEOTIDE SEQUENCE [LARGE SCALE GENOMIC DNA]</scope>
    <source>
        <strain evidence="1 2">IP05342</strain>
    </source>
</reference>
<proteinExistence type="predicted"/>
<dbReference type="RefSeq" id="WP_050156778.1">
    <property type="nucleotide sequence ID" value="NZ_CPXJ01000061.1"/>
</dbReference>
<name>A0ABP1YEU8_YEREN</name>
<sequence length="129" mass="13802">MSKLTVNEVKSGAAPAESVEKLKQVTDSRGRVIKIRELNALQEARVVCAAGAEHAINFMYMNMYVMPAAAVESIDGDEYSVPMNPAQIDAMLTVLGKDGLLAVNSYLQSEAEASKKADNQLAQDAAAKN</sequence>
<dbReference type="EMBL" id="CPXJ01000061">
    <property type="protein sequence ID" value="CNE48624.1"/>
    <property type="molecule type" value="Genomic_DNA"/>
</dbReference>
<comment type="caution">
    <text evidence="1">The sequence shown here is derived from an EMBL/GenBank/DDBJ whole genome shotgun (WGS) entry which is preliminary data.</text>
</comment>
<organism evidence="1 2">
    <name type="scientific">Yersinia enterocolitica</name>
    <dbReference type="NCBI Taxonomy" id="630"/>
    <lineage>
        <taxon>Bacteria</taxon>
        <taxon>Pseudomonadati</taxon>
        <taxon>Pseudomonadota</taxon>
        <taxon>Gammaproteobacteria</taxon>
        <taxon>Enterobacterales</taxon>
        <taxon>Yersiniaceae</taxon>
        <taxon>Yersinia</taxon>
    </lineage>
</organism>